<dbReference type="PANTHER" id="PTHR31851">
    <property type="entry name" value="FE(2+)/MN(2+) TRANSPORTER PCL1"/>
    <property type="match status" value="1"/>
</dbReference>
<evidence type="ECO:0000256" key="6">
    <source>
        <dbReference type="SAM" id="MobiDB-lite"/>
    </source>
</evidence>
<evidence type="ECO:0000256" key="3">
    <source>
        <dbReference type="ARBA" id="ARBA00022692"/>
    </source>
</evidence>
<dbReference type="RefSeq" id="XP_056580829.1">
    <property type="nucleotide sequence ID" value="XM_056724579.1"/>
</dbReference>
<keyword evidence="9" id="KW-1185">Reference proteome</keyword>
<evidence type="ECO:0000256" key="5">
    <source>
        <dbReference type="ARBA" id="ARBA00023136"/>
    </source>
</evidence>
<protein>
    <recommendedName>
        <fullName evidence="10">Calcium transporter</fullName>
    </recommendedName>
</protein>
<gene>
    <name evidence="8" type="ORF">N7517_006849</name>
</gene>
<keyword evidence="5 7" id="KW-0472">Membrane</keyword>
<feature type="transmembrane region" description="Helical" evidence="7">
    <location>
        <begin position="262"/>
        <end position="280"/>
    </location>
</feature>
<reference evidence="8" key="2">
    <citation type="journal article" date="2023" name="IMA Fungus">
        <title>Comparative genomic study of the Penicillium genus elucidates a diverse pangenome and 15 lateral gene transfer events.</title>
        <authorList>
            <person name="Petersen C."/>
            <person name="Sorensen T."/>
            <person name="Nielsen M.R."/>
            <person name="Sondergaard T.E."/>
            <person name="Sorensen J.L."/>
            <person name="Fitzpatrick D.A."/>
            <person name="Frisvad J.C."/>
            <person name="Nielsen K.L."/>
        </authorList>
    </citation>
    <scope>NUCLEOTIDE SEQUENCE</scope>
    <source>
        <strain evidence="8">IBT 3081</strain>
    </source>
</reference>
<dbReference type="GO" id="GO:0005384">
    <property type="term" value="F:manganese ion transmembrane transporter activity"/>
    <property type="evidence" value="ECO:0007669"/>
    <property type="project" value="InterPro"/>
</dbReference>
<dbReference type="CDD" id="cd02435">
    <property type="entry name" value="CCC1"/>
    <property type="match status" value="1"/>
</dbReference>
<evidence type="ECO:0000313" key="9">
    <source>
        <dbReference type="Proteomes" id="UP001147752"/>
    </source>
</evidence>
<feature type="transmembrane region" description="Helical" evidence="7">
    <location>
        <begin position="292"/>
        <end position="322"/>
    </location>
</feature>
<comment type="caution">
    <text evidence="8">The sequence shown here is derived from an EMBL/GenBank/DDBJ whole genome shotgun (WGS) entry which is preliminary data.</text>
</comment>
<comment type="subcellular location">
    <subcellularLocation>
        <location evidence="1">Endomembrane system</location>
        <topology evidence="1">Multi-pass membrane protein</topology>
    </subcellularLocation>
</comment>
<accession>A0A9W9VAD5</accession>
<dbReference type="OrthoDB" id="73465at2759"/>
<evidence type="ECO:0000256" key="1">
    <source>
        <dbReference type="ARBA" id="ARBA00004127"/>
    </source>
</evidence>
<feature type="region of interest" description="Disordered" evidence="6">
    <location>
        <begin position="52"/>
        <end position="92"/>
    </location>
</feature>
<reference evidence="8" key="1">
    <citation type="submission" date="2022-12" db="EMBL/GenBank/DDBJ databases">
        <authorList>
            <person name="Petersen C."/>
        </authorList>
    </citation>
    <scope>NUCLEOTIDE SEQUENCE</scope>
    <source>
        <strain evidence="8">IBT 3081</strain>
    </source>
</reference>
<keyword evidence="3 7" id="KW-0812">Transmembrane</keyword>
<feature type="transmembrane region" description="Helical" evidence="7">
    <location>
        <begin position="239"/>
        <end position="256"/>
    </location>
</feature>
<dbReference type="InterPro" id="IPR008217">
    <property type="entry name" value="Ccc1_fam"/>
</dbReference>
<name>A0A9W9VAD5_9EURO</name>
<dbReference type="EMBL" id="JAPZBT010000002">
    <property type="protein sequence ID" value="KAJ5374843.1"/>
    <property type="molecule type" value="Genomic_DNA"/>
</dbReference>
<organism evidence="8 9">
    <name type="scientific">Penicillium concentricum</name>
    <dbReference type="NCBI Taxonomy" id="293559"/>
    <lineage>
        <taxon>Eukaryota</taxon>
        <taxon>Fungi</taxon>
        <taxon>Dikarya</taxon>
        <taxon>Ascomycota</taxon>
        <taxon>Pezizomycotina</taxon>
        <taxon>Eurotiomycetes</taxon>
        <taxon>Eurotiomycetidae</taxon>
        <taxon>Eurotiales</taxon>
        <taxon>Aspergillaceae</taxon>
        <taxon>Penicillium</taxon>
    </lineage>
</organism>
<dbReference type="Pfam" id="PF01988">
    <property type="entry name" value="VIT1"/>
    <property type="match status" value="1"/>
</dbReference>
<dbReference type="GO" id="GO:0030026">
    <property type="term" value="P:intracellular manganese ion homeostasis"/>
    <property type="evidence" value="ECO:0007669"/>
    <property type="project" value="InterPro"/>
</dbReference>
<feature type="compositionally biased region" description="Low complexity" evidence="6">
    <location>
        <begin position="83"/>
        <end position="92"/>
    </location>
</feature>
<evidence type="ECO:0008006" key="10">
    <source>
        <dbReference type="Google" id="ProtNLM"/>
    </source>
</evidence>
<dbReference type="AlphaFoldDB" id="A0A9W9VAD5"/>
<sequence length="329" mass="35214">MAFLFLKQKLFPTKESDKIHPGKQRKECTTTEAYTDGASTLGKRLLARIDDDDTIHGDSEPDLESQSGRSYDTFGRCSSPDESTTTITSNSSTRARINPRIVSDAILGLSDGLTVPFALSAGLSALGNTKVVVLGGLAELAAGAISMGLGGYVGAKSEAESYQTTVRETQQLIQTDSQETRAMVRETFSPYGLSDSAVADITRDLHASQDRLLEFLLAFHHREIAPDCNQAWTSATTLALGYFIGGFIPLIPYFIVSQVMVALYWSIGVMAITLLVFGYVKTCVVRGWSGRANVLAGIWGGMQMCCVGGVAAGAAIGLVQFIDMGSTRP</sequence>
<keyword evidence="4 7" id="KW-1133">Transmembrane helix</keyword>
<proteinExistence type="inferred from homology"/>
<dbReference type="GO" id="GO:0012505">
    <property type="term" value="C:endomembrane system"/>
    <property type="evidence" value="ECO:0007669"/>
    <property type="project" value="UniProtKB-SubCell"/>
</dbReference>
<evidence type="ECO:0000256" key="4">
    <source>
        <dbReference type="ARBA" id="ARBA00022989"/>
    </source>
</evidence>
<evidence type="ECO:0000256" key="2">
    <source>
        <dbReference type="ARBA" id="ARBA00007049"/>
    </source>
</evidence>
<dbReference type="GeneID" id="81463762"/>
<evidence type="ECO:0000256" key="7">
    <source>
        <dbReference type="SAM" id="Phobius"/>
    </source>
</evidence>
<dbReference type="Proteomes" id="UP001147752">
    <property type="component" value="Unassembled WGS sequence"/>
</dbReference>
<comment type="similarity">
    <text evidence="2">Belongs to the CCC1 family.</text>
</comment>
<evidence type="ECO:0000313" key="8">
    <source>
        <dbReference type="EMBL" id="KAJ5374843.1"/>
    </source>
</evidence>